<name>A0A4Y9Z9Q3_9AGAM</name>
<accession>A0A4Y9Z9Q3</accession>
<dbReference type="InterPro" id="IPR036047">
    <property type="entry name" value="F-box-like_dom_sf"/>
</dbReference>
<dbReference type="Proteomes" id="UP000298327">
    <property type="component" value="Unassembled WGS sequence"/>
</dbReference>
<evidence type="ECO:0000313" key="3">
    <source>
        <dbReference type="Proteomes" id="UP000298327"/>
    </source>
</evidence>
<dbReference type="InterPro" id="IPR032675">
    <property type="entry name" value="LRR_dom_sf"/>
</dbReference>
<dbReference type="AlphaFoldDB" id="A0A4Y9Z9Q3"/>
<evidence type="ECO:0000256" key="1">
    <source>
        <dbReference type="SAM" id="MobiDB-lite"/>
    </source>
</evidence>
<dbReference type="STRING" id="205917.A0A4Y9Z9Q3"/>
<evidence type="ECO:0000313" key="2">
    <source>
        <dbReference type="EMBL" id="TFY70129.1"/>
    </source>
</evidence>
<gene>
    <name evidence="2" type="ORF">EVG20_g2875</name>
</gene>
<dbReference type="Gene3D" id="1.20.1280.50">
    <property type="match status" value="1"/>
</dbReference>
<organism evidence="2 3">
    <name type="scientific">Dentipellis fragilis</name>
    <dbReference type="NCBI Taxonomy" id="205917"/>
    <lineage>
        <taxon>Eukaryota</taxon>
        <taxon>Fungi</taxon>
        <taxon>Dikarya</taxon>
        <taxon>Basidiomycota</taxon>
        <taxon>Agaricomycotina</taxon>
        <taxon>Agaricomycetes</taxon>
        <taxon>Russulales</taxon>
        <taxon>Hericiaceae</taxon>
        <taxon>Dentipellis</taxon>
    </lineage>
</organism>
<dbReference type="Gene3D" id="3.80.10.10">
    <property type="entry name" value="Ribonuclease Inhibitor"/>
    <property type="match status" value="1"/>
</dbReference>
<reference evidence="2 3" key="1">
    <citation type="submission" date="2019-02" db="EMBL/GenBank/DDBJ databases">
        <title>Genome sequencing of the rare red list fungi Dentipellis fragilis.</title>
        <authorList>
            <person name="Buettner E."/>
            <person name="Kellner H."/>
        </authorList>
    </citation>
    <scope>NUCLEOTIDE SEQUENCE [LARGE SCALE GENOMIC DNA]</scope>
    <source>
        <strain evidence="2 3">DSM 105465</strain>
    </source>
</reference>
<sequence>MATSNTTSIDDDLHAPDSTEPPAEGPGNCAASSTRAREHLDRRILSLASKTGPSDYPTILAAHHDLIASLPSGDPALNQLLHLFTRRNELSPIHILPPEIFSSILFYIVHDATEPPAVANKRLALLSMVCLSWRRAALSHPNLWTRIDLDQRIHAEFAFTRSQNAPIDLHYSERSRIDKISPHVLAAINDHVARIKSLSLSMYVGAFTQLMQIFPLSFPLLHTLQFDVMDRLRWRRHTHGHYFPPRASHLDPAIAHCAMPSLRVLKTRGMLLPLAFPMYHGLVHLALEPQNQITMEIWSLREMLAGCPELEFLRLCNLGLAPLDTASSPGTPVPLPKLRRLLLKNCAPGMISNLVIPSTATRRVMSPGLSRTLSGLSFFSSGGNDGKLYILNDGSDPQVLQCFPYVRIAVFESYQRDHVSTLNNLVAMFSELNMQHLEVLKAIKVPLTVLVEALSNRNIAALRKLVLISVPRIGPEEEMGENMKLLRCLVVTVKVTGFMR</sequence>
<dbReference type="PANTHER" id="PTHR38926:SF5">
    <property type="entry name" value="F-BOX AND LEUCINE-RICH REPEAT PROTEIN 6"/>
    <property type="match status" value="1"/>
</dbReference>
<feature type="region of interest" description="Disordered" evidence="1">
    <location>
        <begin position="1"/>
        <end position="35"/>
    </location>
</feature>
<dbReference type="EMBL" id="SEOQ01000120">
    <property type="protein sequence ID" value="TFY70129.1"/>
    <property type="molecule type" value="Genomic_DNA"/>
</dbReference>
<dbReference type="PANTHER" id="PTHR38926">
    <property type="entry name" value="F-BOX DOMAIN CONTAINING PROTEIN, EXPRESSED"/>
    <property type="match status" value="1"/>
</dbReference>
<proteinExistence type="predicted"/>
<comment type="caution">
    <text evidence="2">The sequence shown here is derived from an EMBL/GenBank/DDBJ whole genome shotgun (WGS) entry which is preliminary data.</text>
</comment>
<dbReference type="OrthoDB" id="2884925at2759"/>
<protein>
    <submittedName>
        <fullName evidence="2">Uncharacterized protein</fullName>
    </submittedName>
</protein>
<keyword evidence="3" id="KW-1185">Reference proteome</keyword>
<dbReference type="SUPFAM" id="SSF81383">
    <property type="entry name" value="F-box domain"/>
    <property type="match status" value="1"/>
</dbReference>